<dbReference type="EMBL" id="JBHUEM010000036">
    <property type="protein sequence ID" value="MFD1738128.1"/>
    <property type="molecule type" value="Genomic_DNA"/>
</dbReference>
<comment type="caution">
    <text evidence="1">The sequence shown here is derived from an EMBL/GenBank/DDBJ whole genome shotgun (WGS) entry which is preliminary data.</text>
</comment>
<organism evidence="1 2">
    <name type="scientific">Bacillus salitolerans</name>
    <dbReference type="NCBI Taxonomy" id="1437434"/>
    <lineage>
        <taxon>Bacteria</taxon>
        <taxon>Bacillati</taxon>
        <taxon>Bacillota</taxon>
        <taxon>Bacilli</taxon>
        <taxon>Bacillales</taxon>
        <taxon>Bacillaceae</taxon>
        <taxon>Bacillus</taxon>
    </lineage>
</organism>
<gene>
    <name evidence="1" type="ORF">ACFSCX_16495</name>
</gene>
<proteinExistence type="predicted"/>
<protein>
    <recommendedName>
        <fullName evidence="3">DUF3951 domain-containing protein</fullName>
    </recommendedName>
</protein>
<reference evidence="2" key="1">
    <citation type="journal article" date="2019" name="Int. J. Syst. Evol. Microbiol.">
        <title>The Global Catalogue of Microorganisms (GCM) 10K type strain sequencing project: providing services to taxonomists for standard genome sequencing and annotation.</title>
        <authorList>
            <consortium name="The Broad Institute Genomics Platform"/>
            <consortium name="The Broad Institute Genome Sequencing Center for Infectious Disease"/>
            <person name="Wu L."/>
            <person name="Ma J."/>
        </authorList>
    </citation>
    <scope>NUCLEOTIDE SEQUENCE [LARGE SCALE GENOMIC DNA]</scope>
    <source>
        <strain evidence="2">CCUG 49339</strain>
    </source>
</reference>
<dbReference type="Proteomes" id="UP001597214">
    <property type="component" value="Unassembled WGS sequence"/>
</dbReference>
<evidence type="ECO:0008006" key="3">
    <source>
        <dbReference type="Google" id="ProtNLM"/>
    </source>
</evidence>
<sequence length="56" mass="6702">MTYIFLIFIIAIITFVTIRTMKNKKFPSNNYTPYDDFVSGKNDDSNHITHYHEEKK</sequence>
<evidence type="ECO:0000313" key="1">
    <source>
        <dbReference type="EMBL" id="MFD1738128.1"/>
    </source>
</evidence>
<accession>A0ABW4LU05</accession>
<evidence type="ECO:0000313" key="2">
    <source>
        <dbReference type="Proteomes" id="UP001597214"/>
    </source>
</evidence>
<name>A0ABW4LU05_9BACI</name>
<keyword evidence="2" id="KW-1185">Reference proteome</keyword>
<dbReference type="RefSeq" id="WP_377929343.1">
    <property type="nucleotide sequence ID" value="NZ_JBHUEM010000036.1"/>
</dbReference>